<proteinExistence type="predicted"/>
<dbReference type="EMBL" id="JBIACK010000002">
    <property type="protein sequence ID" value="MFE8700464.1"/>
    <property type="molecule type" value="Genomic_DNA"/>
</dbReference>
<feature type="compositionally biased region" description="Basic and acidic residues" evidence="1">
    <location>
        <begin position="17"/>
        <end position="44"/>
    </location>
</feature>
<organism evidence="2 3">
    <name type="scientific">Cytobacillus spartinae</name>
    <dbReference type="NCBI Taxonomy" id="3299023"/>
    <lineage>
        <taxon>Bacteria</taxon>
        <taxon>Bacillati</taxon>
        <taxon>Bacillota</taxon>
        <taxon>Bacilli</taxon>
        <taxon>Bacillales</taxon>
        <taxon>Bacillaceae</taxon>
        <taxon>Cytobacillus</taxon>
    </lineage>
</organism>
<name>A0ABW6K9P0_9BACI</name>
<sequence length="44" mass="5052">MREKETFFPNVSLGGKLPKDKGKDNKGPERRDQIGDNDKDFKTN</sequence>
<reference evidence="2 3" key="1">
    <citation type="submission" date="2024-08" db="EMBL/GenBank/DDBJ databases">
        <title>Two novel Cytobacillus novel species.</title>
        <authorList>
            <person name="Liu G."/>
        </authorList>
    </citation>
    <scope>NUCLEOTIDE SEQUENCE [LARGE SCALE GENOMIC DNA]</scope>
    <source>
        <strain evidence="2 3">FJAT-54145</strain>
    </source>
</reference>
<feature type="region of interest" description="Disordered" evidence="1">
    <location>
        <begin position="1"/>
        <end position="44"/>
    </location>
</feature>
<accession>A0ABW6K9P0</accession>
<evidence type="ECO:0000313" key="3">
    <source>
        <dbReference type="Proteomes" id="UP001601059"/>
    </source>
</evidence>
<dbReference type="RefSeq" id="WP_389359655.1">
    <property type="nucleotide sequence ID" value="NZ_JBIACK010000002.1"/>
</dbReference>
<evidence type="ECO:0000256" key="1">
    <source>
        <dbReference type="SAM" id="MobiDB-lite"/>
    </source>
</evidence>
<dbReference type="Proteomes" id="UP001601059">
    <property type="component" value="Unassembled WGS sequence"/>
</dbReference>
<gene>
    <name evidence="2" type="ORF">ACFYKX_07555</name>
</gene>
<comment type="caution">
    <text evidence="2">The sequence shown here is derived from an EMBL/GenBank/DDBJ whole genome shotgun (WGS) entry which is preliminary data.</text>
</comment>
<evidence type="ECO:0000313" key="2">
    <source>
        <dbReference type="EMBL" id="MFE8700464.1"/>
    </source>
</evidence>
<keyword evidence="3" id="KW-1185">Reference proteome</keyword>
<protein>
    <submittedName>
        <fullName evidence="2">Uncharacterized protein</fullName>
    </submittedName>
</protein>